<dbReference type="EC" id="1.2.1.41" evidence="17"/>
<evidence type="ECO:0000256" key="8">
    <source>
        <dbReference type="ARBA" id="ARBA00022679"/>
    </source>
</evidence>
<evidence type="ECO:0000256" key="6">
    <source>
        <dbReference type="ARBA" id="ARBA00022605"/>
    </source>
</evidence>
<keyword evidence="11 17" id="KW-0067">ATP-binding</keyword>
<dbReference type="InterPro" id="IPR016162">
    <property type="entry name" value="Ald_DH_N"/>
</dbReference>
<comment type="pathway">
    <text evidence="2 17">Amino-acid biosynthesis; L-proline biosynthesis; L-glutamate 5-semialdehyde from L-glutamate: step 1/2.</text>
</comment>
<comment type="function">
    <text evidence="17">P5CS plays a key role in proline biosynthesis, leading to osmoregulation in plants.</text>
</comment>
<dbReference type="InterPro" id="IPR001057">
    <property type="entry name" value="Glu/AcGlu_kinase"/>
</dbReference>
<dbReference type="PIRSF" id="PIRSF036429">
    <property type="entry name" value="P5C_syn"/>
    <property type="match status" value="1"/>
</dbReference>
<dbReference type="NCBIfam" id="TIGR01092">
    <property type="entry name" value="P5CS"/>
    <property type="match status" value="1"/>
</dbReference>
<evidence type="ECO:0000256" key="11">
    <source>
        <dbReference type="ARBA" id="ARBA00022840"/>
    </source>
</evidence>
<dbReference type="SUPFAM" id="SSF53633">
    <property type="entry name" value="Carbamate kinase-like"/>
    <property type="match status" value="1"/>
</dbReference>
<comment type="pathway">
    <text evidence="1 17">Amino-acid biosynthesis; L-proline biosynthesis; L-glutamate 5-semialdehyde from L-glutamate: step 2/2.</text>
</comment>
<comment type="similarity">
    <text evidence="3 17">In the C-terminal section; belongs to the gamma-glutamyl phosphate reductase family.</text>
</comment>
<keyword evidence="10 17" id="KW-0418">Kinase</keyword>
<evidence type="ECO:0000256" key="7">
    <source>
        <dbReference type="ARBA" id="ARBA00022650"/>
    </source>
</evidence>
<evidence type="ECO:0000256" key="9">
    <source>
        <dbReference type="ARBA" id="ARBA00022741"/>
    </source>
</evidence>
<evidence type="ECO:0000256" key="3">
    <source>
        <dbReference type="ARBA" id="ARBA00006300"/>
    </source>
</evidence>
<evidence type="ECO:0000256" key="4">
    <source>
        <dbReference type="ARBA" id="ARBA00009302"/>
    </source>
</evidence>
<dbReference type="InterPro" id="IPR005766">
    <property type="entry name" value="P5_carboxy_syn"/>
</dbReference>
<dbReference type="FunFam" id="3.40.1160.10:FF:000006">
    <property type="entry name" value="Glutamate 5-kinase"/>
    <property type="match status" value="1"/>
</dbReference>
<keyword evidence="22" id="KW-1185">Reference proteome</keyword>
<dbReference type="GO" id="GO:0005737">
    <property type="term" value="C:cytoplasm"/>
    <property type="evidence" value="ECO:0007669"/>
    <property type="project" value="UniProtKB-UniRule"/>
</dbReference>
<comment type="catalytic activity">
    <reaction evidence="16 17">
        <text>L-glutamate + ATP = L-glutamyl 5-phosphate + ADP</text>
        <dbReference type="Rhea" id="RHEA:14877"/>
        <dbReference type="ChEBI" id="CHEBI:29985"/>
        <dbReference type="ChEBI" id="CHEBI:30616"/>
        <dbReference type="ChEBI" id="CHEBI:58274"/>
        <dbReference type="ChEBI" id="CHEBI:456216"/>
        <dbReference type="EC" id="2.7.2.11"/>
    </reaction>
</comment>
<dbReference type="GO" id="GO:0004350">
    <property type="term" value="F:glutamate-5-semialdehyde dehydrogenase activity"/>
    <property type="evidence" value="ECO:0007669"/>
    <property type="project" value="UniProtKB-UniRule"/>
</dbReference>
<dbReference type="PANTHER" id="PTHR11063:SF8">
    <property type="entry name" value="DELTA-1-PYRROLINE-5-CARBOXYLATE SYNTHASE"/>
    <property type="match status" value="1"/>
</dbReference>
<gene>
    <name evidence="21" type="ORF">WJX74_004908</name>
</gene>
<dbReference type="PANTHER" id="PTHR11063">
    <property type="entry name" value="GLUTAMATE SEMIALDEHYDE DEHYDROGENASE"/>
    <property type="match status" value="1"/>
</dbReference>
<dbReference type="GO" id="GO:0005524">
    <property type="term" value="F:ATP binding"/>
    <property type="evidence" value="ECO:0007669"/>
    <property type="project" value="UniProtKB-UniRule"/>
</dbReference>
<evidence type="ECO:0000259" key="20">
    <source>
        <dbReference type="Pfam" id="PF00696"/>
    </source>
</evidence>
<keyword evidence="13 17" id="KW-0560">Oxidoreductase</keyword>
<evidence type="ECO:0000256" key="17">
    <source>
        <dbReference type="PIRNR" id="PIRNR036429"/>
    </source>
</evidence>
<dbReference type="InterPro" id="IPR036393">
    <property type="entry name" value="AceGlu_kinase-like_sf"/>
</dbReference>
<dbReference type="Pfam" id="PF00696">
    <property type="entry name" value="AA_kinase"/>
    <property type="match status" value="1"/>
</dbReference>
<dbReference type="InterPro" id="IPR001048">
    <property type="entry name" value="Asp/Glu/Uridylate_kinase"/>
</dbReference>
<dbReference type="InterPro" id="IPR005715">
    <property type="entry name" value="Glu_5kinase/COase_Synthase"/>
</dbReference>
<reference evidence="21 22" key="1">
    <citation type="journal article" date="2024" name="Nat. Commun.">
        <title>Phylogenomics reveals the evolutionary origins of lichenization in chlorophyte algae.</title>
        <authorList>
            <person name="Puginier C."/>
            <person name="Libourel C."/>
            <person name="Otte J."/>
            <person name="Skaloud P."/>
            <person name="Haon M."/>
            <person name="Grisel S."/>
            <person name="Petersen M."/>
            <person name="Berrin J.G."/>
            <person name="Delaux P.M."/>
            <person name="Dal Grande F."/>
            <person name="Keller J."/>
        </authorList>
    </citation>
    <scope>NUCLEOTIDE SEQUENCE [LARGE SCALE GENOMIC DNA]</scope>
    <source>
        <strain evidence="21 22">SAG 2145</strain>
    </source>
</reference>
<evidence type="ECO:0000256" key="14">
    <source>
        <dbReference type="ARBA" id="ARBA00023268"/>
    </source>
</evidence>
<keyword evidence="5" id="KW-0963">Cytoplasm</keyword>
<keyword evidence="9 17" id="KW-0547">Nucleotide-binding</keyword>
<accession>A0AAW1S7D5</accession>
<dbReference type="PROSITE" id="PS00902">
    <property type="entry name" value="GLUTAMATE_5_KINASE"/>
    <property type="match status" value="1"/>
</dbReference>
<dbReference type="EC" id="2.7.2.11" evidence="17"/>
<dbReference type="Pfam" id="PF00171">
    <property type="entry name" value="Aldedh"/>
    <property type="match status" value="1"/>
</dbReference>
<protein>
    <recommendedName>
        <fullName evidence="17">Delta-1-pyrroline-5-carboxylate synthase</fullName>
    </recommendedName>
    <domain>
        <recommendedName>
            <fullName evidence="17">Glutamate 5-kinase</fullName>
            <shortName evidence="17">GK</shortName>
            <ecNumber evidence="17">2.7.2.11</ecNumber>
        </recommendedName>
        <alternativeName>
            <fullName evidence="17">Gamma-glutamyl kinase</fullName>
        </alternativeName>
    </domain>
    <domain>
        <recommendedName>
            <fullName evidence="17">Gamma-glutamyl phosphate reductase</fullName>
            <shortName evidence="17">GPR</shortName>
            <ecNumber evidence="17">1.2.1.41</ecNumber>
        </recommendedName>
        <alternativeName>
            <fullName evidence="17">Glutamate-5-semialdehyde dehydrogenase</fullName>
        </alternativeName>
        <alternativeName>
            <fullName evidence="17">Glutamyl-gamma-semialdehyde dehydrogenase</fullName>
        </alternativeName>
    </domain>
</protein>
<comment type="catalytic activity">
    <reaction evidence="15 17">
        <text>L-glutamate 5-semialdehyde + phosphate + NADP(+) = L-glutamyl 5-phosphate + NADPH + H(+)</text>
        <dbReference type="Rhea" id="RHEA:19541"/>
        <dbReference type="ChEBI" id="CHEBI:15378"/>
        <dbReference type="ChEBI" id="CHEBI:43474"/>
        <dbReference type="ChEBI" id="CHEBI:57783"/>
        <dbReference type="ChEBI" id="CHEBI:58066"/>
        <dbReference type="ChEBI" id="CHEBI:58274"/>
        <dbReference type="ChEBI" id="CHEBI:58349"/>
        <dbReference type="EC" id="1.2.1.41"/>
    </reaction>
</comment>
<dbReference type="PROSITE" id="PS01223">
    <property type="entry name" value="PROA"/>
    <property type="match status" value="1"/>
</dbReference>
<keyword evidence="6 17" id="KW-0028">Amino-acid biosynthesis</keyword>
<dbReference type="NCBIfam" id="NF001221">
    <property type="entry name" value="PRK00197.1"/>
    <property type="match status" value="1"/>
</dbReference>
<evidence type="ECO:0000256" key="12">
    <source>
        <dbReference type="ARBA" id="ARBA00022857"/>
    </source>
</evidence>
<dbReference type="InterPro" id="IPR000965">
    <property type="entry name" value="GPR_dom"/>
</dbReference>
<evidence type="ECO:0000256" key="16">
    <source>
        <dbReference type="ARBA" id="ARBA00049141"/>
    </source>
</evidence>
<feature type="region of interest" description="Disordered" evidence="18">
    <location>
        <begin position="1"/>
        <end position="28"/>
    </location>
</feature>
<evidence type="ECO:0000256" key="13">
    <source>
        <dbReference type="ARBA" id="ARBA00023002"/>
    </source>
</evidence>
<dbReference type="AlphaFoldDB" id="A0AAW1S7D5"/>
<proteinExistence type="inferred from homology"/>
<dbReference type="NCBIfam" id="TIGR00407">
    <property type="entry name" value="proA"/>
    <property type="match status" value="1"/>
</dbReference>
<dbReference type="InterPro" id="IPR016161">
    <property type="entry name" value="Ald_DH/histidinol_DH"/>
</dbReference>
<keyword evidence="8 17" id="KW-0808">Transferase</keyword>
<dbReference type="NCBIfam" id="TIGR01027">
    <property type="entry name" value="proB"/>
    <property type="match status" value="1"/>
</dbReference>
<feature type="domain" description="Aldehyde dehydrogenase" evidence="19">
    <location>
        <begin position="359"/>
        <end position="640"/>
    </location>
</feature>
<comment type="caution">
    <text evidence="21">The sequence shown here is derived from an EMBL/GenBank/DDBJ whole genome shotgun (WGS) entry which is preliminary data.</text>
</comment>
<keyword evidence="12 17" id="KW-0521">NADP</keyword>
<dbReference type="CDD" id="cd07079">
    <property type="entry name" value="ALDH_F18-19_ProA-GPR"/>
    <property type="match status" value="1"/>
</dbReference>
<dbReference type="GO" id="GO:0009084">
    <property type="term" value="P:glutamine family amino acid biosynthetic process"/>
    <property type="evidence" value="ECO:0007669"/>
    <property type="project" value="UniProtKB-ARBA"/>
</dbReference>
<evidence type="ECO:0000256" key="15">
    <source>
        <dbReference type="ARBA" id="ARBA00049024"/>
    </source>
</evidence>
<dbReference type="PRINTS" id="PR00474">
    <property type="entry name" value="GLU5KINASE"/>
</dbReference>
<dbReference type="Gene3D" id="3.40.309.10">
    <property type="entry name" value="Aldehyde Dehydrogenase, Chain A, domain 2"/>
    <property type="match status" value="1"/>
</dbReference>
<dbReference type="Proteomes" id="UP001438707">
    <property type="component" value="Unassembled WGS sequence"/>
</dbReference>
<evidence type="ECO:0000313" key="22">
    <source>
        <dbReference type="Proteomes" id="UP001438707"/>
    </source>
</evidence>
<evidence type="ECO:0000256" key="10">
    <source>
        <dbReference type="ARBA" id="ARBA00022777"/>
    </source>
</evidence>
<dbReference type="Gene3D" id="3.40.605.10">
    <property type="entry name" value="Aldehyde Dehydrogenase, Chain A, domain 1"/>
    <property type="match status" value="1"/>
</dbReference>
<dbReference type="GO" id="GO:0004349">
    <property type="term" value="F:glutamate 5-kinase activity"/>
    <property type="evidence" value="ECO:0007669"/>
    <property type="project" value="UniProtKB-UniRule"/>
</dbReference>
<dbReference type="EMBL" id="JALJOS010000003">
    <property type="protein sequence ID" value="KAK9841383.1"/>
    <property type="molecule type" value="Genomic_DNA"/>
</dbReference>
<dbReference type="InterPro" id="IPR020593">
    <property type="entry name" value="G-glutamylP_reductase_CS"/>
</dbReference>
<evidence type="ECO:0000313" key="21">
    <source>
        <dbReference type="EMBL" id="KAK9841383.1"/>
    </source>
</evidence>
<dbReference type="HAMAP" id="MF_00412">
    <property type="entry name" value="ProA"/>
    <property type="match status" value="1"/>
</dbReference>
<evidence type="ECO:0000256" key="1">
    <source>
        <dbReference type="ARBA" id="ARBA00004985"/>
    </source>
</evidence>
<keyword evidence="14" id="KW-0511">Multifunctional enzyme</keyword>
<dbReference type="SUPFAM" id="SSF53720">
    <property type="entry name" value="ALDH-like"/>
    <property type="match status" value="1"/>
</dbReference>
<organism evidence="21 22">
    <name type="scientific">Apatococcus lobatus</name>
    <dbReference type="NCBI Taxonomy" id="904363"/>
    <lineage>
        <taxon>Eukaryota</taxon>
        <taxon>Viridiplantae</taxon>
        <taxon>Chlorophyta</taxon>
        <taxon>core chlorophytes</taxon>
        <taxon>Trebouxiophyceae</taxon>
        <taxon>Chlorellales</taxon>
        <taxon>Chlorellaceae</taxon>
        <taxon>Apatococcus</taxon>
    </lineage>
</organism>
<evidence type="ECO:0000256" key="2">
    <source>
        <dbReference type="ARBA" id="ARBA00005185"/>
    </source>
</evidence>
<keyword evidence="7 17" id="KW-0641">Proline biosynthesis</keyword>
<name>A0AAW1S7D5_9CHLO</name>
<dbReference type="HAMAP" id="MF_00456">
    <property type="entry name" value="ProB"/>
    <property type="match status" value="1"/>
</dbReference>
<evidence type="ECO:0000256" key="18">
    <source>
        <dbReference type="SAM" id="MobiDB-lite"/>
    </source>
</evidence>
<dbReference type="InterPro" id="IPR016163">
    <property type="entry name" value="Ald_DH_C"/>
</dbReference>
<dbReference type="Gene3D" id="3.40.1160.10">
    <property type="entry name" value="Acetylglutamate kinase-like"/>
    <property type="match status" value="1"/>
</dbReference>
<dbReference type="InterPro" id="IPR019797">
    <property type="entry name" value="Glutamate_5-kinase_CS"/>
</dbReference>
<comment type="similarity">
    <text evidence="4 17">In the N-terminal section; belongs to the glutamate 5-kinase family.</text>
</comment>
<dbReference type="InterPro" id="IPR015590">
    <property type="entry name" value="Aldehyde_DH_dom"/>
</dbReference>
<evidence type="ECO:0000256" key="5">
    <source>
        <dbReference type="ARBA" id="ARBA00022490"/>
    </source>
</evidence>
<feature type="domain" description="Aspartate/glutamate/uridylate kinase" evidence="20">
    <location>
        <begin position="61"/>
        <end position="309"/>
    </location>
</feature>
<evidence type="ECO:0000259" key="19">
    <source>
        <dbReference type="Pfam" id="PF00171"/>
    </source>
</evidence>
<sequence length="791" mass="85005">MGQLRKPRTSVDISTPVAPRNTSMTSSMSVGDIAEQLARHESGGHTTHGHSSRRVVTQARRIVVKVGTAVVTRGKDHRLALGRLGALVEQLEALSRSGRQVILVTSGSVSVGRQKLRHQQILNSSPLEMTMEGRTSGCNRAAAAAGQGGLMSLYDSLFHMMDMQAAQVLVTSKEFSDASFRENLSNTVEDLLAANVVPVFNENDAISSRPQNDGAGSDSSPFRDNDGLAALLALELNADLLCLLTDVDGLYTGHPADPASRIINTYCPEVHDELIRFGAGSKGGRGGMLSKVKAAWMAGSQGCNCIIANGKNPDVLLRVVAGRLDGTMFSKAGAEDLMAANKPQANGVNSHNGTPDSAQTEKVETKQMAVAARASSRVLQSLSKQARVEILNRIAEALLENEAEILRENAADVADFQDKISQQLLQRLKLKPQKIQQLAEGIRSIARQDEPLRKVLSKMEIAKDLVLEKVTSSIGVLLIIFESRPDALPQIAALSIASGNGLLLKGGKEAARSNAILHRIITDCIEEVQPDVGRKLISLITSRAAIDELLALDDVIDLVIPRGSNQLVSHIQHNTRIPVLGHADGICHIYIDPEVDMESAKRICIDSKVDYPAACNAVEKILVHSDLASDGRLFQLQKALQKAGVKMYGGEQAAQALGLPAAPSSRHEYGEPALTLELVDSMDEAIDHIHTHGSSHTECILTSNESKAEEFLRRVDSACVFHNATTRFADGFRFGLGAEVGISTSRIHARGPVGVEGLLTTRWLLRGAGHTVEKDSNIQYTHKSLPTGSSQ</sequence>